<feature type="compositionally biased region" description="Low complexity" evidence="1">
    <location>
        <begin position="29"/>
        <end position="51"/>
    </location>
</feature>
<evidence type="ECO:0000313" key="2">
    <source>
        <dbReference type="EMBL" id="QNP54681.1"/>
    </source>
</evidence>
<feature type="compositionally biased region" description="Polar residues" evidence="1">
    <location>
        <begin position="61"/>
        <end position="72"/>
    </location>
</feature>
<evidence type="ECO:0000313" key="3">
    <source>
        <dbReference type="Proteomes" id="UP000516117"/>
    </source>
</evidence>
<sequence>MILYAVAGVLAVTLIVVGILWARSGSGGATPPVTQTTPAGPGTPAITPAAPRSQTPPPSADVTTSGSPTATEPTWYEAYERPGYQTMVEHVETVIGRYEAARDAGTLNDLVNPGVTVDDDYATAFLFKLTDISLALRWGSVTGGTDPHDVDNNINAVVVQVDQLEQKFLAGEDLGFTVRIVRADGTVFESDGTAPTPASDDPEAWARRYVAQPDASGDYRAAGEEVAAAFGMTVSYGFAAAEGYCTKSPDQDTWAAMYCPATPSVIYINAEHTRIYPDYYSQPRYVDTIRHEISHGRIHALCGTISPSIAGGRKEAATNSYAVLLLGADFERLQMDDPDNAYYMTEASHDAAEAIAAGTCG</sequence>
<dbReference type="RefSeq" id="WP_187719819.1">
    <property type="nucleotide sequence ID" value="NZ_CP060789.1"/>
</dbReference>
<dbReference type="KEGG" id="tdf:H9L22_10180"/>
<evidence type="ECO:0000256" key="1">
    <source>
        <dbReference type="SAM" id="MobiDB-lite"/>
    </source>
</evidence>
<dbReference type="Proteomes" id="UP000516117">
    <property type="component" value="Chromosome"/>
</dbReference>
<dbReference type="AlphaFoldDB" id="A0A7H0H2B5"/>
<reference evidence="2 3" key="1">
    <citation type="submission" date="2020-08" db="EMBL/GenBank/DDBJ databases">
        <title>Genome sequence of Tessaracoccus defluvii JCM 17540T.</title>
        <authorList>
            <person name="Hyun D.-W."/>
            <person name="Bae J.-W."/>
        </authorList>
    </citation>
    <scope>NUCLEOTIDE SEQUENCE [LARGE SCALE GENOMIC DNA]</scope>
    <source>
        <strain evidence="2 3">JCM 17540</strain>
    </source>
</reference>
<name>A0A7H0H2B5_9ACTN</name>
<keyword evidence="3" id="KW-1185">Reference proteome</keyword>
<accession>A0A7H0H2B5</accession>
<gene>
    <name evidence="2" type="ORF">H9L22_10180</name>
</gene>
<protein>
    <submittedName>
        <fullName evidence="2">Uncharacterized protein</fullName>
    </submittedName>
</protein>
<proteinExistence type="predicted"/>
<organism evidence="2 3">
    <name type="scientific">Tessaracoccus defluvii</name>
    <dbReference type="NCBI Taxonomy" id="1285901"/>
    <lineage>
        <taxon>Bacteria</taxon>
        <taxon>Bacillati</taxon>
        <taxon>Actinomycetota</taxon>
        <taxon>Actinomycetes</taxon>
        <taxon>Propionibacteriales</taxon>
        <taxon>Propionibacteriaceae</taxon>
        <taxon>Tessaracoccus</taxon>
    </lineage>
</organism>
<dbReference type="EMBL" id="CP060789">
    <property type="protein sequence ID" value="QNP54681.1"/>
    <property type="molecule type" value="Genomic_DNA"/>
</dbReference>
<feature type="region of interest" description="Disordered" evidence="1">
    <location>
        <begin position="27"/>
        <end position="75"/>
    </location>
</feature>